<gene>
    <name evidence="1" type="ORF">FHS90_000616</name>
</gene>
<proteinExistence type="predicted"/>
<name>A0A839G8X8_9BACT</name>
<dbReference type="SUPFAM" id="SSF55961">
    <property type="entry name" value="Bet v1-like"/>
    <property type="match status" value="1"/>
</dbReference>
<sequence length="147" mass="17033">MKLHIQVPVAQHYQAVLQAFNRDLFKALSPPFPQLKILRFDGSHPGDRVEVALVAGPFSRRWTSLITERQESENAVWFVDEGQELPAPLTFWRHQHLVTHHGTHSIIHEKIEYRTGSKLLDLLLYPVLYAQFALRAPVYKRVFGKVQ</sequence>
<protein>
    <submittedName>
        <fullName evidence="1">Ligand-binding SRPBCC domain-containing protein</fullName>
    </submittedName>
</protein>
<evidence type="ECO:0000313" key="2">
    <source>
        <dbReference type="Proteomes" id="UP000563094"/>
    </source>
</evidence>
<comment type="caution">
    <text evidence="1">The sequence shown here is derived from an EMBL/GenBank/DDBJ whole genome shotgun (WGS) entry which is preliminary data.</text>
</comment>
<dbReference type="RefSeq" id="WP_182511662.1">
    <property type="nucleotide sequence ID" value="NZ_JACJIQ010000002.1"/>
</dbReference>
<dbReference type="InterPro" id="IPR023393">
    <property type="entry name" value="START-like_dom_sf"/>
</dbReference>
<dbReference type="AlphaFoldDB" id="A0A839G8X8"/>
<accession>A0A839G8X8</accession>
<dbReference type="Proteomes" id="UP000563094">
    <property type="component" value="Unassembled WGS sequence"/>
</dbReference>
<dbReference type="Gene3D" id="3.30.530.20">
    <property type="match status" value="1"/>
</dbReference>
<reference evidence="1 2" key="1">
    <citation type="submission" date="2020-08" db="EMBL/GenBank/DDBJ databases">
        <title>Genomic Encyclopedia of Type Strains, Phase IV (KMG-IV): sequencing the most valuable type-strain genomes for metagenomic binning, comparative biology and taxonomic classification.</title>
        <authorList>
            <person name="Goeker M."/>
        </authorList>
    </citation>
    <scope>NUCLEOTIDE SEQUENCE [LARGE SCALE GENOMIC DNA]</scope>
    <source>
        <strain evidence="1 2">DSM 29854</strain>
    </source>
</reference>
<keyword evidence="2" id="KW-1185">Reference proteome</keyword>
<dbReference type="EMBL" id="JACJIQ010000002">
    <property type="protein sequence ID" value="MBA9075914.1"/>
    <property type="molecule type" value="Genomic_DNA"/>
</dbReference>
<organism evidence="1 2">
    <name type="scientific">Rufibacter quisquiliarum</name>
    <dbReference type="NCBI Taxonomy" id="1549639"/>
    <lineage>
        <taxon>Bacteria</taxon>
        <taxon>Pseudomonadati</taxon>
        <taxon>Bacteroidota</taxon>
        <taxon>Cytophagia</taxon>
        <taxon>Cytophagales</taxon>
        <taxon>Hymenobacteraceae</taxon>
        <taxon>Rufibacter</taxon>
    </lineage>
</organism>
<evidence type="ECO:0000313" key="1">
    <source>
        <dbReference type="EMBL" id="MBA9075914.1"/>
    </source>
</evidence>